<comment type="caution">
    <text evidence="2">The sequence shown here is derived from an EMBL/GenBank/DDBJ whole genome shotgun (WGS) entry which is preliminary data.</text>
</comment>
<evidence type="ECO:0000313" key="2">
    <source>
        <dbReference type="EMBL" id="CCH70218.1"/>
    </source>
</evidence>
<dbReference type="eggNOG" id="COG1556">
    <property type="taxonomic scope" value="Bacteria"/>
</dbReference>
<dbReference type="InterPro" id="IPR003741">
    <property type="entry name" value="LUD_dom"/>
</dbReference>
<dbReference type="PANTHER" id="PTHR43682">
    <property type="entry name" value="LACTATE UTILIZATION PROTEIN C"/>
    <property type="match status" value="1"/>
</dbReference>
<dbReference type="AlphaFoldDB" id="N0E001"/>
<proteinExistence type="predicted"/>
<dbReference type="InterPro" id="IPR024185">
    <property type="entry name" value="FTHF_cligase-like_sf"/>
</dbReference>
<dbReference type="EMBL" id="CAIZ01000123">
    <property type="protein sequence ID" value="CCH70218.1"/>
    <property type="molecule type" value="Genomic_DNA"/>
</dbReference>
<keyword evidence="3" id="KW-1185">Reference proteome</keyword>
<evidence type="ECO:0000313" key="3">
    <source>
        <dbReference type="Proteomes" id="UP000013167"/>
    </source>
</evidence>
<feature type="domain" description="LUD" evidence="1">
    <location>
        <begin position="107"/>
        <end position="210"/>
    </location>
</feature>
<organism evidence="2 3">
    <name type="scientific">Phycicoccus elongatus Lp2</name>
    <dbReference type="NCBI Taxonomy" id="1193181"/>
    <lineage>
        <taxon>Bacteria</taxon>
        <taxon>Bacillati</taxon>
        <taxon>Actinomycetota</taxon>
        <taxon>Actinomycetes</taxon>
        <taxon>Micrococcales</taxon>
        <taxon>Intrasporangiaceae</taxon>
        <taxon>Phycicoccus</taxon>
    </lineage>
</organism>
<dbReference type="STRING" id="1193181.BN10_530034"/>
<protein>
    <recommendedName>
        <fullName evidence="1">LUD domain-containing protein</fullName>
    </recommendedName>
</protein>
<dbReference type="Pfam" id="PF02589">
    <property type="entry name" value="LUD_dom"/>
    <property type="match status" value="1"/>
</dbReference>
<sequence length="213" mass="22075">MSARDEMLARIRTANAAAGAGPTGRLVPPVEVQHGDVDLFCENVADYRATVVRTREGEVAGAIGRVVGDLGIGSLLVPAGADPDWTTALGPEVSVLQVDDGTAISYDELGAVGATLTSSSVSVARTGTIILDHSAGQGRRELTLVPDRHICVVAARTVVDDVPDAVARLAALGVEQRPLTWISGPSATSDIELDRVEGVHGPRTLVVIVVDDD</sequence>
<dbReference type="InterPro" id="IPR037171">
    <property type="entry name" value="NagB/RpiA_transferase-like"/>
</dbReference>
<dbReference type="Proteomes" id="UP000013167">
    <property type="component" value="Unassembled WGS sequence"/>
</dbReference>
<gene>
    <name evidence="2" type="ORF">BN10_530034</name>
</gene>
<evidence type="ECO:0000259" key="1">
    <source>
        <dbReference type="Pfam" id="PF02589"/>
    </source>
</evidence>
<name>N0E001_9MICO</name>
<dbReference type="Gene3D" id="3.40.50.10420">
    <property type="entry name" value="NagB/RpiA/CoA transferase-like"/>
    <property type="match status" value="1"/>
</dbReference>
<dbReference type="SUPFAM" id="SSF100950">
    <property type="entry name" value="NagB/RpiA/CoA transferase-like"/>
    <property type="match status" value="1"/>
</dbReference>
<dbReference type="RefSeq" id="WP_010850071.1">
    <property type="nucleotide sequence ID" value="NZ_HF570956.1"/>
</dbReference>
<reference evidence="2 3" key="1">
    <citation type="journal article" date="2013" name="ISME J.">
        <title>A metabolic model for members of the genus Tetrasphaera involved in enhanced biological phosphorus removal.</title>
        <authorList>
            <person name="Kristiansen R."/>
            <person name="Nguyen H.T.T."/>
            <person name="Saunders A.M."/>
            <person name="Nielsen J.L."/>
            <person name="Wimmer R."/>
            <person name="Le V.Q."/>
            <person name="McIlroy S.J."/>
            <person name="Petrovski S."/>
            <person name="Seviour R.J."/>
            <person name="Calteau A."/>
            <person name="Nielsen K.L."/>
            <person name="Nielsen P.H."/>
        </authorList>
    </citation>
    <scope>NUCLEOTIDE SEQUENCE [LARGE SCALE GENOMIC DNA]</scope>
    <source>
        <strain evidence="2 3">Lp2</strain>
    </source>
</reference>
<accession>N0E001</accession>
<dbReference type="HOGENOM" id="CLU_090664_0_0_11"/>
<dbReference type="PANTHER" id="PTHR43682:SF1">
    <property type="entry name" value="LACTATE UTILIZATION PROTEIN C"/>
    <property type="match status" value="1"/>
</dbReference>
<dbReference type="OrthoDB" id="9794187at2"/>